<reference evidence="1 2" key="1">
    <citation type="submission" date="2015-11" db="EMBL/GenBank/DDBJ databases">
        <title>Draft genome sequence of Paramesorhizobium deserti A-3-E, a strain highly resistant to diverse beta-lactam antibiotics.</title>
        <authorList>
            <person name="Lv R."/>
            <person name="Yang X."/>
            <person name="Fang N."/>
            <person name="Guo J."/>
            <person name="Luo X."/>
            <person name="Peng F."/>
            <person name="Yang R."/>
            <person name="Cui Y."/>
            <person name="Fang C."/>
            <person name="Song Y."/>
        </authorList>
    </citation>
    <scope>NUCLEOTIDE SEQUENCE [LARGE SCALE GENOMIC DNA]</scope>
    <source>
        <strain evidence="1 2">A-3-E</strain>
    </source>
</reference>
<protein>
    <submittedName>
        <fullName evidence="1">Uncharacterized protein</fullName>
    </submittedName>
</protein>
<dbReference type="AlphaFoldDB" id="A0A135HQH9"/>
<proteinExistence type="predicted"/>
<sequence>MFPNPIACGECDVAIFVNLPIERVEDIKRYCATRFGLDNLRMCHAIFSEKQRQVRSPLQSNAAMAAVAARFIEEENVESNSNWAAPAVNDKVFMPECMLPLAVSWRNNADGQPRVNVYCAGTGRATPEDCWDASLPVR</sequence>
<accession>A0A135HQH9</accession>
<keyword evidence="2" id="KW-1185">Reference proteome</keyword>
<name>A0A135HQH9_9HYPH</name>
<gene>
    <name evidence="1" type="ORF">ATN84_19545</name>
</gene>
<comment type="caution">
    <text evidence="1">The sequence shown here is derived from an EMBL/GenBank/DDBJ whole genome shotgun (WGS) entry which is preliminary data.</text>
</comment>
<dbReference type="EMBL" id="LNTU01000038">
    <property type="protein sequence ID" value="KXF75455.1"/>
    <property type="molecule type" value="Genomic_DNA"/>
</dbReference>
<organism evidence="1 2">
    <name type="scientific">Paramesorhizobium deserti</name>
    <dbReference type="NCBI Taxonomy" id="1494590"/>
    <lineage>
        <taxon>Bacteria</taxon>
        <taxon>Pseudomonadati</taxon>
        <taxon>Pseudomonadota</taxon>
        <taxon>Alphaproteobacteria</taxon>
        <taxon>Hyphomicrobiales</taxon>
        <taxon>Phyllobacteriaceae</taxon>
        <taxon>Paramesorhizobium</taxon>
    </lineage>
</organism>
<evidence type="ECO:0000313" key="1">
    <source>
        <dbReference type="EMBL" id="KXF75455.1"/>
    </source>
</evidence>
<evidence type="ECO:0000313" key="2">
    <source>
        <dbReference type="Proteomes" id="UP000070107"/>
    </source>
</evidence>
<dbReference type="Proteomes" id="UP000070107">
    <property type="component" value="Unassembled WGS sequence"/>
</dbReference>